<dbReference type="Pfam" id="PF13558">
    <property type="entry name" value="SbcC_Walker_B"/>
    <property type="match status" value="1"/>
</dbReference>
<dbReference type="SUPFAM" id="SSF52540">
    <property type="entry name" value="P-loop containing nucleoside triphosphate hydrolases"/>
    <property type="match status" value="1"/>
</dbReference>
<comment type="subunit">
    <text evidence="2">Heterodimer of SbcC and SbcD.</text>
</comment>
<proteinExistence type="inferred from homology"/>
<evidence type="ECO:0000256" key="3">
    <source>
        <dbReference type="ARBA" id="ARBA00013368"/>
    </source>
</evidence>
<dbReference type="RefSeq" id="WP_279577646.1">
    <property type="nucleotide sequence ID" value="NZ_CP071839.1"/>
</dbReference>
<organism evidence="4 5">
    <name type="scientific">Streptomyces cyanogenus</name>
    <dbReference type="NCBI Taxonomy" id="80860"/>
    <lineage>
        <taxon>Bacteria</taxon>
        <taxon>Bacillati</taxon>
        <taxon>Actinomycetota</taxon>
        <taxon>Actinomycetes</taxon>
        <taxon>Kitasatosporales</taxon>
        <taxon>Streptomycetaceae</taxon>
        <taxon>Streptomyces</taxon>
    </lineage>
</organism>
<reference evidence="4 5" key="1">
    <citation type="submission" date="2021-03" db="EMBL/GenBank/DDBJ databases">
        <title>Complete genome sequence of Streptomyces cyanogenus S136, producer of anticancer angucycline landomycin A.</title>
        <authorList>
            <person name="Hrab P."/>
            <person name="Ruckert C."/>
            <person name="Busche T."/>
            <person name="Ostash I."/>
            <person name="Kalinowski J."/>
            <person name="Fedorenko V."/>
            <person name="Yushchuk O."/>
            <person name="Ostash B."/>
        </authorList>
    </citation>
    <scope>NUCLEOTIDE SEQUENCE [LARGE SCALE GENOMIC DNA]</scope>
    <source>
        <strain evidence="4 5">S136</strain>
    </source>
</reference>
<evidence type="ECO:0000256" key="1">
    <source>
        <dbReference type="ARBA" id="ARBA00006930"/>
    </source>
</evidence>
<evidence type="ECO:0000256" key="2">
    <source>
        <dbReference type="ARBA" id="ARBA00011322"/>
    </source>
</evidence>
<evidence type="ECO:0000313" key="4">
    <source>
        <dbReference type="EMBL" id="QTE03186.1"/>
    </source>
</evidence>
<keyword evidence="5" id="KW-1185">Reference proteome</keyword>
<dbReference type="Gene3D" id="3.40.50.300">
    <property type="entry name" value="P-loop containing nucleotide triphosphate hydrolases"/>
    <property type="match status" value="1"/>
</dbReference>
<gene>
    <name evidence="4" type="primary">sbcC3</name>
    <name evidence="4" type="ORF">S1361_37970</name>
</gene>
<protein>
    <recommendedName>
        <fullName evidence="3">Nuclease SbcCD subunit C</fullName>
    </recommendedName>
</protein>
<dbReference type="PANTHER" id="PTHR32114">
    <property type="entry name" value="ABC TRANSPORTER ABCH.3"/>
    <property type="match status" value="1"/>
</dbReference>
<dbReference type="Proteomes" id="UP000663908">
    <property type="component" value="Chromosome"/>
</dbReference>
<sequence length="136" mass="14615">MAQAGAVGVQGGLHAARAAQEVAQEAAETFQASLALSLALMEMHSRSGTRLESLFLDEGFGTLDTAALDSALQVLRSQVGPDKLLAVISHLRPVAETVNDVLWVEKDHRGSRARWFTAAERDSLVRDDLHNLTDPA</sequence>
<evidence type="ECO:0000313" key="5">
    <source>
        <dbReference type="Proteomes" id="UP000663908"/>
    </source>
</evidence>
<dbReference type="EMBL" id="CP071839">
    <property type="protein sequence ID" value="QTE03186.1"/>
    <property type="molecule type" value="Genomic_DNA"/>
</dbReference>
<dbReference type="PANTHER" id="PTHR32114:SF2">
    <property type="entry name" value="ABC TRANSPORTER ABCH.3"/>
    <property type="match status" value="1"/>
</dbReference>
<accession>A0ABX7U6D1</accession>
<dbReference type="InterPro" id="IPR027417">
    <property type="entry name" value="P-loop_NTPase"/>
</dbReference>
<name>A0ABX7U6D1_STRCY</name>
<comment type="similarity">
    <text evidence="1">Belongs to the SMC family. SbcC subfamily.</text>
</comment>